<gene>
    <name evidence="1" type="ORF">UFOVP345_29</name>
</gene>
<dbReference type="EMBL" id="LR796353">
    <property type="protein sequence ID" value="CAB4139236.1"/>
    <property type="molecule type" value="Genomic_DNA"/>
</dbReference>
<organism evidence="1">
    <name type="scientific">uncultured Caudovirales phage</name>
    <dbReference type="NCBI Taxonomy" id="2100421"/>
    <lineage>
        <taxon>Viruses</taxon>
        <taxon>Duplodnaviria</taxon>
        <taxon>Heunggongvirae</taxon>
        <taxon>Uroviricota</taxon>
        <taxon>Caudoviricetes</taxon>
        <taxon>Peduoviridae</taxon>
        <taxon>Maltschvirus</taxon>
        <taxon>Maltschvirus maltsch</taxon>
    </lineage>
</organism>
<reference evidence="1" key="1">
    <citation type="submission" date="2020-04" db="EMBL/GenBank/DDBJ databases">
        <authorList>
            <person name="Chiriac C."/>
            <person name="Salcher M."/>
            <person name="Ghai R."/>
            <person name="Kavagutti S V."/>
        </authorList>
    </citation>
    <scope>NUCLEOTIDE SEQUENCE</scope>
</reference>
<accession>A0A6J5M2G8</accession>
<evidence type="ECO:0000313" key="1">
    <source>
        <dbReference type="EMBL" id="CAB4139236.1"/>
    </source>
</evidence>
<proteinExistence type="predicted"/>
<sequence length="113" mass="13063">MPHSLIVPVIQAPEYRVGLEHCDDLTLVHCTIDVPWTSSVRRRALRDFGTLLRLHGGPLYALEVDGDPRHPKFLRLFRFRVVGTSQNADTGRTVNLWMTQRGEYEEQHGWIQD</sequence>
<protein>
    <submittedName>
        <fullName evidence="1">Uncharacterized protein</fullName>
    </submittedName>
</protein>
<name>A0A6J5M2G8_9CAUD</name>